<dbReference type="PANTHER" id="PTHR32347">
    <property type="entry name" value="EFFLUX SYSTEM COMPONENT YKNX-RELATED"/>
    <property type="match status" value="1"/>
</dbReference>
<proteinExistence type="predicted"/>
<dbReference type="Gene3D" id="1.10.287.470">
    <property type="entry name" value="Helix hairpin bin"/>
    <property type="match status" value="1"/>
</dbReference>
<dbReference type="InterPro" id="IPR050465">
    <property type="entry name" value="UPF0194_transport"/>
</dbReference>
<dbReference type="Pfam" id="PF25989">
    <property type="entry name" value="YknX_C"/>
    <property type="match status" value="1"/>
</dbReference>
<feature type="coiled-coil region" evidence="3">
    <location>
        <begin position="101"/>
        <end position="187"/>
    </location>
</feature>
<dbReference type="RefSeq" id="WP_406855450.1">
    <property type="nucleotide sequence ID" value="NZ_CP157484.1"/>
</dbReference>
<dbReference type="AlphaFoldDB" id="A0AAU7JE75"/>
<gene>
    <name evidence="5" type="ORF">ABEG18_23415</name>
</gene>
<organism evidence="5">
    <name type="scientific">Alsobacter sp. KACC 23698</name>
    <dbReference type="NCBI Taxonomy" id="3149229"/>
    <lineage>
        <taxon>Bacteria</taxon>
        <taxon>Pseudomonadati</taxon>
        <taxon>Pseudomonadota</taxon>
        <taxon>Alphaproteobacteria</taxon>
        <taxon>Hyphomicrobiales</taxon>
        <taxon>Alsobacteraceae</taxon>
        <taxon>Alsobacter</taxon>
    </lineage>
</organism>
<dbReference type="PANTHER" id="PTHR32347:SF29">
    <property type="entry name" value="UPF0194 MEMBRANE PROTEIN YBHG"/>
    <property type="match status" value="1"/>
</dbReference>
<dbReference type="Gene3D" id="2.40.50.100">
    <property type="match status" value="1"/>
</dbReference>
<evidence type="ECO:0000256" key="1">
    <source>
        <dbReference type="ARBA" id="ARBA00004196"/>
    </source>
</evidence>
<dbReference type="EMBL" id="CP157484">
    <property type="protein sequence ID" value="XBO38610.1"/>
    <property type="molecule type" value="Genomic_DNA"/>
</dbReference>
<feature type="domain" description="YknX-like C-terminal permuted SH3-like" evidence="4">
    <location>
        <begin position="330"/>
        <end position="394"/>
    </location>
</feature>
<dbReference type="InterPro" id="IPR058637">
    <property type="entry name" value="YknX-like_C"/>
</dbReference>
<reference evidence="5" key="1">
    <citation type="submission" date="2024-05" db="EMBL/GenBank/DDBJ databases">
        <authorList>
            <person name="Kim S."/>
            <person name="Heo J."/>
            <person name="Choi H."/>
            <person name="Choi Y."/>
            <person name="Kwon S.-W."/>
            <person name="Kim Y."/>
        </authorList>
    </citation>
    <scope>NUCLEOTIDE SEQUENCE</scope>
    <source>
        <strain evidence="5">KACC 23698</strain>
    </source>
</reference>
<protein>
    <submittedName>
        <fullName evidence="5">HlyD family efflux transporter periplasmic adaptor subunit</fullName>
    </submittedName>
</protein>
<dbReference type="GO" id="GO:0030313">
    <property type="term" value="C:cell envelope"/>
    <property type="evidence" value="ECO:0007669"/>
    <property type="project" value="UniProtKB-SubCell"/>
</dbReference>
<evidence type="ECO:0000313" key="5">
    <source>
        <dbReference type="EMBL" id="XBO38610.1"/>
    </source>
</evidence>
<evidence type="ECO:0000256" key="2">
    <source>
        <dbReference type="ARBA" id="ARBA00023054"/>
    </source>
</evidence>
<name>A0AAU7JE75_9HYPH</name>
<keyword evidence="2 3" id="KW-0175">Coiled coil</keyword>
<evidence type="ECO:0000259" key="4">
    <source>
        <dbReference type="Pfam" id="PF25989"/>
    </source>
</evidence>
<evidence type="ECO:0000256" key="3">
    <source>
        <dbReference type="SAM" id="Coils"/>
    </source>
</evidence>
<sequence length="395" mass="42626">MARLSRALVGAAIAAAVAGALLWAFRPKPIAVETDVVARGVFRATVQEDGRTRIRNRYVVSAPLAGRVLRSELKAGDVVRQGAVVATLLPSIPPLLEARTRRELDERVGGAEATMQEAQARLERATAQEAQNRADAERIRTLQQKGIASAQQLEREELALRLAQRDREAAQLRRHAAEHELAQARALLARYDEPDAVDRWNVTAPVDGRVLKIHQESEAAVAVGAPLVEIGDPRDLEIVVDLLTTDAVEVRPGADVVIERWGGPEPLAGRVRLVEPAGFTKISALGVEEQRVWVVIDIVSPRSAWAGLGDAFRVDVRITVQEIADATLAPSSALFRRGSGWAAFVVEDGRARERSVEVIRRTPQQAAVAGGLAAGERVVQFPPSALTDGAPVAVR</sequence>
<comment type="subcellular location">
    <subcellularLocation>
        <location evidence="1">Cell envelope</location>
    </subcellularLocation>
</comment>
<dbReference type="Gene3D" id="2.40.420.20">
    <property type="match status" value="1"/>
</dbReference>
<accession>A0AAU7JE75</accession>